<feature type="domain" description="C4-type zinc ribbon" evidence="2">
    <location>
        <begin position="202"/>
        <end position="236"/>
    </location>
</feature>
<comment type="caution">
    <text evidence="4">The sequence shown here is derived from an EMBL/GenBank/DDBJ whole genome shotgun (WGS) entry which is preliminary data.</text>
</comment>
<dbReference type="InterPro" id="IPR003743">
    <property type="entry name" value="Zf-RING_7"/>
</dbReference>
<dbReference type="RefSeq" id="WP_116242202.1">
    <property type="nucleotide sequence ID" value="NZ_QUAB01000041.1"/>
</dbReference>
<feature type="domain" description="CT398-like coiled coil hairpin" evidence="3">
    <location>
        <begin position="15"/>
        <end position="190"/>
    </location>
</feature>
<dbReference type="GO" id="GO:0003677">
    <property type="term" value="F:DNA binding"/>
    <property type="evidence" value="ECO:0007669"/>
    <property type="project" value="UniProtKB-KW"/>
</dbReference>
<dbReference type="EMBL" id="QUAB01000041">
    <property type="protein sequence ID" value="REJ05579.1"/>
    <property type="molecule type" value="Genomic_DNA"/>
</dbReference>
<keyword evidence="5" id="KW-1185">Reference proteome</keyword>
<protein>
    <submittedName>
        <fullName evidence="4">DNA-binding protein</fullName>
    </submittedName>
</protein>
<dbReference type="OrthoDB" id="9784388at2"/>
<evidence type="ECO:0000259" key="3">
    <source>
        <dbReference type="Pfam" id="PF24481"/>
    </source>
</evidence>
<keyword evidence="1" id="KW-0175">Coiled coil</keyword>
<sequence>MNANPESQRALLDIADLDLRIARAAKAAKNPSQGARISELAAQRQEQLRELTALAGVRDDAQAELTRVESDVALAEQRRDRDAERLTTVTNPKDAVALEQEIASLGQRLSALEDVQLERMGAVEEAEAAVAAQQALIDATSAEGGELTRQAKADMAAAEAEGEQLARDRAAVAAGIPADLLADYDRRAERTVPAAALLRARTCEGCRMVLSGTDLTAIRREPEDAVVSCPECGAILVRTDESGL</sequence>
<organism evidence="4 5">
    <name type="scientific">Microbacterium bovistercoris</name>
    <dbReference type="NCBI Taxonomy" id="2293570"/>
    <lineage>
        <taxon>Bacteria</taxon>
        <taxon>Bacillati</taxon>
        <taxon>Actinomycetota</taxon>
        <taxon>Actinomycetes</taxon>
        <taxon>Micrococcales</taxon>
        <taxon>Microbacteriaceae</taxon>
        <taxon>Microbacterium</taxon>
    </lineage>
</organism>
<keyword evidence="4" id="KW-0238">DNA-binding</keyword>
<feature type="coiled-coil region" evidence="1">
    <location>
        <begin position="58"/>
        <end position="168"/>
    </location>
</feature>
<evidence type="ECO:0000313" key="4">
    <source>
        <dbReference type="EMBL" id="REJ05579.1"/>
    </source>
</evidence>
<accession>A0A371NUX0</accession>
<dbReference type="AlphaFoldDB" id="A0A371NUX0"/>
<dbReference type="Gene3D" id="1.10.287.1490">
    <property type="match status" value="1"/>
</dbReference>
<dbReference type="InterPro" id="IPR056003">
    <property type="entry name" value="CT398_CC_hairpin"/>
</dbReference>
<reference evidence="4 5" key="1">
    <citation type="submission" date="2018-08" db="EMBL/GenBank/DDBJ databases">
        <title>Isolation, diversity and antifungal activity of Actinobacteria from cow dung.</title>
        <authorList>
            <person name="Ling L."/>
        </authorList>
    </citation>
    <scope>NUCLEOTIDE SEQUENCE [LARGE SCALE GENOMIC DNA]</scope>
    <source>
        <strain evidence="4 5">NEAU-LLE</strain>
    </source>
</reference>
<evidence type="ECO:0000313" key="5">
    <source>
        <dbReference type="Proteomes" id="UP000262172"/>
    </source>
</evidence>
<proteinExistence type="predicted"/>
<evidence type="ECO:0000256" key="1">
    <source>
        <dbReference type="SAM" id="Coils"/>
    </source>
</evidence>
<name>A0A371NUX0_9MICO</name>
<dbReference type="Proteomes" id="UP000262172">
    <property type="component" value="Unassembled WGS sequence"/>
</dbReference>
<dbReference type="Pfam" id="PF02591">
    <property type="entry name" value="Zn_ribbon_9"/>
    <property type="match status" value="1"/>
</dbReference>
<evidence type="ECO:0000259" key="2">
    <source>
        <dbReference type="Pfam" id="PF02591"/>
    </source>
</evidence>
<dbReference type="Pfam" id="PF24481">
    <property type="entry name" value="CT398_CC"/>
    <property type="match status" value="1"/>
</dbReference>
<gene>
    <name evidence="4" type="ORF">DY023_10140</name>
</gene>